<evidence type="ECO:0000313" key="2">
    <source>
        <dbReference type="EMBL" id="GCC50189.1"/>
    </source>
</evidence>
<organism evidence="2 3">
    <name type="scientific">Chryseotalea sanaruensis</name>
    <dbReference type="NCBI Taxonomy" id="2482724"/>
    <lineage>
        <taxon>Bacteria</taxon>
        <taxon>Pseudomonadati</taxon>
        <taxon>Bacteroidota</taxon>
        <taxon>Cytophagia</taxon>
        <taxon>Cytophagales</taxon>
        <taxon>Chryseotaleaceae</taxon>
        <taxon>Chryseotalea</taxon>
    </lineage>
</organism>
<dbReference type="Pfam" id="PF04264">
    <property type="entry name" value="YceI"/>
    <property type="match status" value="1"/>
</dbReference>
<dbReference type="PANTHER" id="PTHR34406:SF1">
    <property type="entry name" value="PROTEIN YCEI"/>
    <property type="match status" value="1"/>
</dbReference>
<dbReference type="OrthoDB" id="116832at2"/>
<feature type="domain" description="Lipid/polyisoprenoid-binding YceI-like" evidence="1">
    <location>
        <begin position="20"/>
        <end position="176"/>
    </location>
</feature>
<name>A0A401U5P3_9BACT</name>
<dbReference type="InterPro" id="IPR007372">
    <property type="entry name" value="Lipid/polyisoprenoid-bd_YceI"/>
</dbReference>
<protein>
    <submittedName>
        <fullName evidence="2">YceI family protein</fullName>
    </submittedName>
</protein>
<gene>
    <name evidence="2" type="ORF">SanaruYs_04040</name>
</gene>
<evidence type="ECO:0000313" key="3">
    <source>
        <dbReference type="Proteomes" id="UP000288227"/>
    </source>
</evidence>
<dbReference type="SUPFAM" id="SSF101874">
    <property type="entry name" value="YceI-like"/>
    <property type="match status" value="1"/>
</dbReference>
<dbReference type="AlphaFoldDB" id="A0A401U5P3"/>
<dbReference type="RefSeq" id="WP_127120839.1">
    <property type="nucleotide sequence ID" value="NZ_BHXQ01000001.1"/>
</dbReference>
<proteinExistence type="predicted"/>
<evidence type="ECO:0000259" key="1">
    <source>
        <dbReference type="SMART" id="SM00867"/>
    </source>
</evidence>
<dbReference type="EMBL" id="BHXQ01000001">
    <property type="protein sequence ID" value="GCC50189.1"/>
    <property type="molecule type" value="Genomic_DNA"/>
</dbReference>
<accession>A0A401U5P3</accession>
<dbReference type="PANTHER" id="PTHR34406">
    <property type="entry name" value="PROTEIN YCEI"/>
    <property type="match status" value="1"/>
</dbReference>
<keyword evidence="3" id="KW-1185">Reference proteome</keyword>
<dbReference type="Gene3D" id="2.40.128.110">
    <property type="entry name" value="Lipid/polyisoprenoid-binding, YceI-like"/>
    <property type="match status" value="1"/>
</dbReference>
<reference evidence="2 3" key="1">
    <citation type="submission" date="2018-11" db="EMBL/GenBank/DDBJ databases">
        <title>Chryseotalea sanarue gen. nov., sp., nov., a member of the family Cytophagaceae, isolated from a brackish lake in Hamamatsu Japan.</title>
        <authorList>
            <person name="Maejima Y."/>
            <person name="Iino T."/>
            <person name="Muraguchi Y."/>
            <person name="Fukuda K."/>
            <person name="Ohkuma M."/>
            <person name="Moriuchi R."/>
            <person name="Dohra H."/>
            <person name="Kimbara K."/>
            <person name="Shintani M."/>
        </authorList>
    </citation>
    <scope>NUCLEOTIDE SEQUENCE [LARGE SCALE GENOMIC DNA]</scope>
    <source>
        <strain evidence="2 3">Ys</strain>
    </source>
</reference>
<dbReference type="Proteomes" id="UP000288227">
    <property type="component" value="Unassembled WGS sequence"/>
</dbReference>
<dbReference type="InterPro" id="IPR036761">
    <property type="entry name" value="TTHA0802/YceI-like_sf"/>
</dbReference>
<dbReference type="SMART" id="SM00867">
    <property type="entry name" value="YceI"/>
    <property type="match status" value="1"/>
</dbReference>
<sequence>MNKGLLIFCLLLTGTAEAQKYNSTKGSISFLSDALIEDIAAENTAALAILDASSRQLAFSVPVNEFQFEKKLMQAHFNEKYLETEKYPKATFQGSLSDFSMTSKASQQVTAKGKLTIHGVTKDVQIPGTLLIDAKSEIKINAAFVVALKDYNVKIPKLLWENIAEEVNVKIDFTLQPK</sequence>
<comment type="caution">
    <text evidence="2">The sequence shown here is derived from an EMBL/GenBank/DDBJ whole genome shotgun (WGS) entry which is preliminary data.</text>
</comment>